<keyword evidence="2" id="KW-1185">Reference proteome</keyword>
<evidence type="ECO:0000313" key="1">
    <source>
        <dbReference type="EMBL" id="MQX38625.1"/>
    </source>
</evidence>
<dbReference type="RefSeq" id="WP_246152523.1">
    <property type="nucleotide sequence ID" value="NZ_WIVE01000172.1"/>
</dbReference>
<feature type="non-terminal residue" evidence="1">
    <location>
        <position position="226"/>
    </location>
</feature>
<dbReference type="AlphaFoldDB" id="A0A7X1ZJW1"/>
<dbReference type="EMBL" id="WIVE01000172">
    <property type="protein sequence ID" value="MQX38625.1"/>
    <property type="molecule type" value="Genomic_DNA"/>
</dbReference>
<gene>
    <name evidence="1" type="ORF">GHC57_19140</name>
</gene>
<dbReference type="Pfam" id="PF10117">
    <property type="entry name" value="McrBC"/>
    <property type="match status" value="1"/>
</dbReference>
<dbReference type="PANTHER" id="PTHR38733">
    <property type="entry name" value="PROTEIN MCRC"/>
    <property type="match status" value="1"/>
</dbReference>
<proteinExistence type="predicted"/>
<dbReference type="PANTHER" id="PTHR38733:SF1">
    <property type="entry name" value="TYPE IV METHYL-DIRECTED RESTRICTION ENZYME ECOKMCRBC"/>
    <property type="match status" value="1"/>
</dbReference>
<dbReference type="Proteomes" id="UP000434582">
    <property type="component" value="Unassembled WGS sequence"/>
</dbReference>
<sequence>MTEAPQTEFPSLRLLNRRTLLEWQSLPYGDDPTNLATIPAAAADRLAAVAAASGFAGRGETGVLEHGRRALRARNVVGVIAAEGCTLEILPKIDVVGEDEGDAGTAAIRRRLVDMLAVALDLRIDVGAITELAWQRETLLEILIRVFADHLTDAVRKGMPRRYVREEDDLRVLRGSLDTVRQFTRHAVNPARLACRFDNLGSVCVRYACWLFGRDKSGDACQDCTG</sequence>
<protein>
    <submittedName>
        <fullName evidence="1">Uncharacterized protein</fullName>
    </submittedName>
</protein>
<accession>A0A7X1ZJW1</accession>
<dbReference type="InterPro" id="IPR019292">
    <property type="entry name" value="McrC"/>
</dbReference>
<name>A0A7X1ZJW1_9PROT</name>
<organism evidence="1 2">
    <name type="scientific">Roseospira navarrensis</name>
    <dbReference type="NCBI Taxonomy" id="140058"/>
    <lineage>
        <taxon>Bacteria</taxon>
        <taxon>Pseudomonadati</taxon>
        <taxon>Pseudomonadota</taxon>
        <taxon>Alphaproteobacteria</taxon>
        <taxon>Rhodospirillales</taxon>
        <taxon>Rhodospirillaceae</taxon>
        <taxon>Roseospira</taxon>
    </lineage>
</organism>
<comment type="caution">
    <text evidence="1">The sequence shown here is derived from an EMBL/GenBank/DDBJ whole genome shotgun (WGS) entry which is preliminary data.</text>
</comment>
<reference evidence="1 2" key="1">
    <citation type="submission" date="2019-10" db="EMBL/GenBank/DDBJ databases">
        <title>Draft whole-genome sequence of the purple nonsulfur photosynthetic bacterium Roseospira navarrensis DSM 15114.</title>
        <authorList>
            <person name="Kyndt J.A."/>
            <person name="Meyer T.E."/>
        </authorList>
    </citation>
    <scope>NUCLEOTIDE SEQUENCE [LARGE SCALE GENOMIC DNA]</scope>
    <source>
        <strain evidence="1 2">DSM 15114</strain>
    </source>
</reference>
<evidence type="ECO:0000313" key="2">
    <source>
        <dbReference type="Proteomes" id="UP000434582"/>
    </source>
</evidence>